<dbReference type="GO" id="GO:0016020">
    <property type="term" value="C:membrane"/>
    <property type="evidence" value="ECO:0007669"/>
    <property type="project" value="UniProtKB-SubCell"/>
</dbReference>
<keyword evidence="5" id="KW-0808">Transferase</keyword>
<evidence type="ECO:0000259" key="17">
    <source>
        <dbReference type="PROSITE" id="PS50113"/>
    </source>
</evidence>
<feature type="domain" description="PAS" evidence="16">
    <location>
        <begin position="79"/>
        <end position="125"/>
    </location>
</feature>
<organism evidence="18">
    <name type="scientific">Cladocopium goreaui</name>
    <dbReference type="NCBI Taxonomy" id="2562237"/>
    <lineage>
        <taxon>Eukaryota</taxon>
        <taxon>Sar</taxon>
        <taxon>Alveolata</taxon>
        <taxon>Dinophyceae</taxon>
        <taxon>Suessiales</taxon>
        <taxon>Symbiodiniaceae</taxon>
        <taxon>Cladocopium</taxon>
    </lineage>
</organism>
<dbReference type="Gene3D" id="3.40.50.2300">
    <property type="match status" value="1"/>
</dbReference>
<dbReference type="EC" id="2.7.13.3" evidence="3"/>
<dbReference type="EMBL" id="CAMXCT010000001">
    <property type="protein sequence ID" value="CAI3971751.1"/>
    <property type="molecule type" value="Genomic_DNA"/>
</dbReference>
<dbReference type="InterPro" id="IPR003018">
    <property type="entry name" value="GAF"/>
</dbReference>
<name>A0A9P1FDB4_9DINO</name>
<dbReference type="EMBL" id="CAMXCT030000001">
    <property type="protein sequence ID" value="CAL4759063.1"/>
    <property type="molecule type" value="Genomic_DNA"/>
</dbReference>
<dbReference type="InterPro" id="IPR003661">
    <property type="entry name" value="HisK_dim/P_dom"/>
</dbReference>
<dbReference type="InterPro" id="IPR013767">
    <property type="entry name" value="PAS_fold"/>
</dbReference>
<comment type="caution">
    <text evidence="18">The sequence shown here is derived from an EMBL/GenBank/DDBJ whole genome shotgun (WGS) entry which is preliminary data.</text>
</comment>
<dbReference type="SUPFAM" id="SSF55785">
    <property type="entry name" value="PYP-like sensor domain (PAS domain)"/>
    <property type="match status" value="1"/>
</dbReference>
<dbReference type="InterPro" id="IPR000700">
    <property type="entry name" value="PAS-assoc_C"/>
</dbReference>
<evidence type="ECO:0000256" key="12">
    <source>
        <dbReference type="PROSITE-ProRule" id="PRU00169"/>
    </source>
</evidence>
<dbReference type="InterPro" id="IPR000014">
    <property type="entry name" value="PAS"/>
</dbReference>
<dbReference type="Pfam" id="PF00989">
    <property type="entry name" value="PAS"/>
    <property type="match status" value="1"/>
</dbReference>
<dbReference type="SMART" id="SM00091">
    <property type="entry name" value="PAS"/>
    <property type="match status" value="1"/>
</dbReference>
<dbReference type="InterPro" id="IPR001789">
    <property type="entry name" value="Sig_transdc_resp-reg_receiver"/>
</dbReference>
<dbReference type="InterPro" id="IPR036890">
    <property type="entry name" value="HATPase_C_sf"/>
</dbReference>
<evidence type="ECO:0000256" key="3">
    <source>
        <dbReference type="ARBA" id="ARBA00012438"/>
    </source>
</evidence>
<accession>A0A9P1FDB4</accession>
<feature type="transmembrane region" description="Helical" evidence="13">
    <location>
        <begin position="29"/>
        <end position="49"/>
    </location>
</feature>
<evidence type="ECO:0000259" key="16">
    <source>
        <dbReference type="PROSITE" id="PS50112"/>
    </source>
</evidence>
<dbReference type="SUPFAM" id="SSF55874">
    <property type="entry name" value="ATPase domain of HSP90 chaperone/DNA topoisomerase II/histidine kinase"/>
    <property type="match status" value="1"/>
</dbReference>
<dbReference type="Proteomes" id="UP001152797">
    <property type="component" value="Unassembled WGS sequence"/>
</dbReference>
<evidence type="ECO:0000256" key="4">
    <source>
        <dbReference type="ARBA" id="ARBA00022553"/>
    </source>
</evidence>
<dbReference type="InterPro" id="IPR035965">
    <property type="entry name" value="PAS-like_dom_sf"/>
</dbReference>
<keyword evidence="7 19" id="KW-0418">Kinase</keyword>
<dbReference type="FunFam" id="1.10.287.130:FF:000038">
    <property type="entry name" value="Sensory transduction histidine kinase"/>
    <property type="match status" value="1"/>
</dbReference>
<dbReference type="CDD" id="cd00130">
    <property type="entry name" value="PAS"/>
    <property type="match status" value="1"/>
</dbReference>
<evidence type="ECO:0000259" key="15">
    <source>
        <dbReference type="PROSITE" id="PS50110"/>
    </source>
</evidence>
<dbReference type="SMART" id="SM00065">
    <property type="entry name" value="GAF"/>
    <property type="match status" value="1"/>
</dbReference>
<gene>
    <name evidence="18" type="ORF">C1SCF055_LOCUS341</name>
</gene>
<dbReference type="Pfam" id="PF13185">
    <property type="entry name" value="GAF_2"/>
    <property type="match status" value="1"/>
</dbReference>
<keyword evidence="4 12" id="KW-0597">Phosphoprotein</keyword>
<evidence type="ECO:0000259" key="14">
    <source>
        <dbReference type="PROSITE" id="PS50109"/>
    </source>
</evidence>
<dbReference type="SUPFAM" id="SSF55781">
    <property type="entry name" value="GAF domain-like"/>
    <property type="match status" value="1"/>
</dbReference>
<dbReference type="PROSITE" id="PS50112">
    <property type="entry name" value="PAS"/>
    <property type="match status" value="1"/>
</dbReference>
<dbReference type="AlphaFoldDB" id="A0A9P1FDB4"/>
<evidence type="ECO:0000256" key="1">
    <source>
        <dbReference type="ARBA" id="ARBA00000085"/>
    </source>
</evidence>
<comment type="catalytic activity">
    <reaction evidence="1">
        <text>ATP + protein L-histidine = ADP + protein N-phospho-L-histidine.</text>
        <dbReference type="EC" id="2.7.13.3"/>
    </reaction>
</comment>
<dbReference type="PROSITE" id="PS50113">
    <property type="entry name" value="PAC"/>
    <property type="match status" value="1"/>
</dbReference>
<dbReference type="InterPro" id="IPR003594">
    <property type="entry name" value="HATPase_dom"/>
</dbReference>
<proteinExistence type="predicted"/>
<dbReference type="SMART" id="SM00086">
    <property type="entry name" value="PAC"/>
    <property type="match status" value="1"/>
</dbReference>
<comment type="subcellular location">
    <subcellularLocation>
        <location evidence="2">Membrane</location>
    </subcellularLocation>
</comment>
<dbReference type="PANTHER" id="PTHR45339:SF1">
    <property type="entry name" value="HYBRID SIGNAL TRANSDUCTION HISTIDINE KINASE J"/>
    <property type="match status" value="1"/>
</dbReference>
<dbReference type="PROSITE" id="PS50109">
    <property type="entry name" value="HIS_KIN"/>
    <property type="match status" value="1"/>
</dbReference>
<dbReference type="SUPFAM" id="SSF52172">
    <property type="entry name" value="CheY-like"/>
    <property type="match status" value="1"/>
</dbReference>
<dbReference type="FunFam" id="3.30.565.10:FF:000010">
    <property type="entry name" value="Sensor histidine kinase RcsC"/>
    <property type="match status" value="1"/>
</dbReference>
<dbReference type="Gene3D" id="3.30.565.10">
    <property type="entry name" value="Histidine kinase-like ATPase, C-terminal domain"/>
    <property type="match status" value="1"/>
</dbReference>
<dbReference type="Pfam" id="PF02518">
    <property type="entry name" value="HATPase_c"/>
    <property type="match status" value="1"/>
</dbReference>
<keyword evidence="10 13" id="KW-0472">Membrane</keyword>
<dbReference type="CDD" id="cd17546">
    <property type="entry name" value="REC_hyHK_CKI1_RcsC-like"/>
    <property type="match status" value="1"/>
</dbReference>
<dbReference type="GO" id="GO:0000155">
    <property type="term" value="F:phosphorelay sensor kinase activity"/>
    <property type="evidence" value="ECO:0007669"/>
    <property type="project" value="InterPro"/>
</dbReference>
<dbReference type="OrthoDB" id="449174at2759"/>
<dbReference type="GO" id="GO:0005524">
    <property type="term" value="F:ATP binding"/>
    <property type="evidence" value="ECO:0007669"/>
    <property type="project" value="UniProtKB-KW"/>
</dbReference>
<dbReference type="Pfam" id="PF00512">
    <property type="entry name" value="HisKA"/>
    <property type="match status" value="1"/>
</dbReference>
<dbReference type="InterPro" id="IPR005467">
    <property type="entry name" value="His_kinase_dom"/>
</dbReference>
<dbReference type="Pfam" id="PF00072">
    <property type="entry name" value="Response_reg"/>
    <property type="match status" value="1"/>
</dbReference>
<keyword evidence="8" id="KW-0067">ATP-binding</keyword>
<dbReference type="Gene3D" id="3.30.450.20">
    <property type="entry name" value="PAS domain"/>
    <property type="match status" value="1"/>
</dbReference>
<reference evidence="19 20" key="2">
    <citation type="submission" date="2024-05" db="EMBL/GenBank/DDBJ databases">
        <authorList>
            <person name="Chen Y."/>
            <person name="Shah S."/>
            <person name="Dougan E. K."/>
            <person name="Thang M."/>
            <person name="Chan C."/>
        </authorList>
    </citation>
    <scope>NUCLEOTIDE SEQUENCE [LARGE SCALE GENOMIC DNA]</scope>
</reference>
<evidence type="ECO:0000256" key="6">
    <source>
        <dbReference type="ARBA" id="ARBA00022741"/>
    </source>
</evidence>
<sequence length="1122" mass="122655">MVGLIATIGLRAALLSAFADGYLDVHSSLLFLSVTGGGVAISFLVALVVELLSRKREIELVGERLADDARVNQLQAEDTRRAFQALLDASSSVAIIATDLNGNVTLFNPGAERMLGYSSEEVVGKHTPVLWHSEKELEARRNVLEIERGKRVEGFQLLTELQPLTGEEEREWTYIRKDGTTLVVQVRVSTIYDKHNQPTGYVATATDISRRKQYEKELRQVNAETWAMNQELLAISEVQNTLIACRTEAEVSKIITMVLTQQFGAYFARVWLRRPGDICPECPMRGHCTIGGECLHLIESAGYYTHTDGNHRRIPVGAFKIGQIANEASPVICNDIVKDERLHDREWAESHELQSFAGFPLMSGSEVIGVVAMFSQQRLAPHLQETLSILTRLTAEALCNVQQFEELQQARTQAEAANISKSEFLANMSHEIRTPMTAIMGFAENLAENVTDPVNVDAISTIQRNGEHLLDIINDILDLSKVESGKLSVELGHHKPCEIVAEVLSLVKSKVDCSQLNLDVTCVGPIPEQICTDPTRLRQILINLLGNAIKFTESGEIKFIARLVRSEAEPLLQFDVLDTGIGMDEAQVARVFQPFSQADTTTTRKFGGTGLGLTISRRLARMLGGDVTLVDTKPNGGSHFRATVATGPLENVAMITRPHPPETSGNFATQNRQSSNCLDKYRVLLAEDGVDNQRLISFVLRKSGACVDVVGDGQQAVEKVTDAQKSGGGYDAILMDMQMPTMDGYEATRSLRHCGCEIPIIALTAHAMAGDRQKCIAAGCTDYQTKPINRVALVASILEHDFRQSVDQTVDFVGSCVKVTRDAEQALAVPLDNWHFDTMLVWQPGEFAEAVASVSGQGMRVLAEAIEPDVVHEVDGRCDGELGSDVAGSLPEELILPAIVGIGEWTPPTGHHRLDVGLDSRVRIKKARTERTAKPFVATCGVEVAVEGCDLQRLHGDGMRAVDAGGDVPLTKFGAQLRHRQNDCGRRGDMTENHETGAVVGVRQDGIAPIVGSADRRGYFAHDELGPLPCTLVFPNAMDRTVVVIGYHHFVAGAECYAAGDHVHGHCGVVEEHKIFGRSVNELSQFGETGLQGWGKCPEEEIDRFAFELRLPLLLGLLNNAG</sequence>
<dbReference type="CDD" id="cd16922">
    <property type="entry name" value="HATPase_EvgS-ArcB-TorS-like"/>
    <property type="match status" value="1"/>
</dbReference>
<dbReference type="GO" id="GO:0006355">
    <property type="term" value="P:regulation of DNA-templated transcription"/>
    <property type="evidence" value="ECO:0007669"/>
    <property type="project" value="InterPro"/>
</dbReference>
<dbReference type="PANTHER" id="PTHR45339">
    <property type="entry name" value="HYBRID SIGNAL TRANSDUCTION HISTIDINE KINASE J"/>
    <property type="match status" value="1"/>
</dbReference>
<dbReference type="SMART" id="SM00448">
    <property type="entry name" value="REC"/>
    <property type="match status" value="1"/>
</dbReference>
<keyword evidence="11" id="KW-0131">Cell cycle</keyword>
<dbReference type="PROSITE" id="PS50110">
    <property type="entry name" value="RESPONSE_REGULATORY"/>
    <property type="match status" value="1"/>
</dbReference>
<dbReference type="PRINTS" id="PR00344">
    <property type="entry name" value="BCTRLSENSOR"/>
</dbReference>
<dbReference type="EMBL" id="CAMXCT020000001">
    <property type="protein sequence ID" value="CAL1125126.1"/>
    <property type="molecule type" value="Genomic_DNA"/>
</dbReference>
<dbReference type="InterPro" id="IPR029016">
    <property type="entry name" value="GAF-like_dom_sf"/>
</dbReference>
<feature type="domain" description="Histidine kinase" evidence="14">
    <location>
        <begin position="427"/>
        <end position="648"/>
    </location>
</feature>
<evidence type="ECO:0000256" key="13">
    <source>
        <dbReference type="SAM" id="Phobius"/>
    </source>
</evidence>
<dbReference type="SMART" id="SM00387">
    <property type="entry name" value="HATPase_c"/>
    <property type="match status" value="1"/>
</dbReference>
<dbReference type="NCBIfam" id="TIGR00229">
    <property type="entry name" value="sensory_box"/>
    <property type="match status" value="1"/>
</dbReference>
<evidence type="ECO:0000256" key="9">
    <source>
        <dbReference type="ARBA" id="ARBA00023012"/>
    </source>
</evidence>
<evidence type="ECO:0000256" key="5">
    <source>
        <dbReference type="ARBA" id="ARBA00022679"/>
    </source>
</evidence>
<dbReference type="InterPro" id="IPR011006">
    <property type="entry name" value="CheY-like_superfamily"/>
</dbReference>
<feature type="domain" description="Response regulatory" evidence="15">
    <location>
        <begin position="682"/>
        <end position="801"/>
    </location>
</feature>
<dbReference type="Gene3D" id="1.10.287.130">
    <property type="match status" value="1"/>
</dbReference>
<dbReference type="InterPro" id="IPR004358">
    <property type="entry name" value="Sig_transdc_His_kin-like_C"/>
</dbReference>
<dbReference type="SUPFAM" id="SSF47384">
    <property type="entry name" value="Homodimeric domain of signal transducing histidine kinase"/>
    <property type="match status" value="1"/>
</dbReference>
<evidence type="ECO:0000256" key="2">
    <source>
        <dbReference type="ARBA" id="ARBA00004370"/>
    </source>
</evidence>
<keyword evidence="9" id="KW-0902">Two-component regulatory system</keyword>
<evidence type="ECO:0000256" key="8">
    <source>
        <dbReference type="ARBA" id="ARBA00022840"/>
    </source>
</evidence>
<evidence type="ECO:0000256" key="10">
    <source>
        <dbReference type="ARBA" id="ARBA00023136"/>
    </source>
</evidence>
<keyword evidence="20" id="KW-1185">Reference proteome</keyword>
<keyword evidence="13" id="KW-1133">Transmembrane helix</keyword>
<dbReference type="InterPro" id="IPR001610">
    <property type="entry name" value="PAC"/>
</dbReference>
<evidence type="ECO:0000313" key="19">
    <source>
        <dbReference type="EMBL" id="CAL4759063.1"/>
    </source>
</evidence>
<protein>
    <recommendedName>
        <fullName evidence="3">histidine kinase</fullName>
        <ecNumber evidence="3">2.7.13.3</ecNumber>
    </recommendedName>
</protein>
<evidence type="ECO:0000256" key="7">
    <source>
        <dbReference type="ARBA" id="ARBA00022777"/>
    </source>
</evidence>
<evidence type="ECO:0000313" key="20">
    <source>
        <dbReference type="Proteomes" id="UP001152797"/>
    </source>
</evidence>
<dbReference type="CDD" id="cd00082">
    <property type="entry name" value="HisKA"/>
    <property type="match status" value="1"/>
</dbReference>
<keyword evidence="13" id="KW-0812">Transmembrane</keyword>
<feature type="domain" description="PAC" evidence="17">
    <location>
        <begin position="168"/>
        <end position="220"/>
    </location>
</feature>
<dbReference type="Gene3D" id="3.30.450.40">
    <property type="match status" value="1"/>
</dbReference>
<reference evidence="18" key="1">
    <citation type="submission" date="2022-10" db="EMBL/GenBank/DDBJ databases">
        <authorList>
            <person name="Chen Y."/>
            <person name="Dougan E. K."/>
            <person name="Chan C."/>
            <person name="Rhodes N."/>
            <person name="Thang M."/>
        </authorList>
    </citation>
    <scope>NUCLEOTIDE SEQUENCE</scope>
</reference>
<evidence type="ECO:0000313" key="18">
    <source>
        <dbReference type="EMBL" id="CAI3971751.1"/>
    </source>
</evidence>
<evidence type="ECO:0000256" key="11">
    <source>
        <dbReference type="ARBA" id="ARBA00023306"/>
    </source>
</evidence>
<dbReference type="InterPro" id="IPR036097">
    <property type="entry name" value="HisK_dim/P_sf"/>
</dbReference>
<feature type="modified residue" description="4-aspartylphosphate" evidence="12">
    <location>
        <position position="736"/>
    </location>
</feature>
<dbReference type="SMART" id="SM00388">
    <property type="entry name" value="HisKA"/>
    <property type="match status" value="1"/>
</dbReference>
<keyword evidence="6" id="KW-0547">Nucleotide-binding</keyword>